<dbReference type="AlphaFoldDB" id="A0A1J5R2X8"/>
<dbReference type="EMBL" id="MLJW01000315">
    <property type="protein sequence ID" value="OIQ89818.1"/>
    <property type="molecule type" value="Genomic_DNA"/>
</dbReference>
<feature type="region of interest" description="Disordered" evidence="1">
    <location>
        <begin position="55"/>
        <end position="85"/>
    </location>
</feature>
<proteinExistence type="predicted"/>
<gene>
    <name evidence="2" type="ORF">GALL_283150</name>
</gene>
<name>A0A1J5R2X8_9ZZZZ</name>
<evidence type="ECO:0008006" key="3">
    <source>
        <dbReference type="Google" id="ProtNLM"/>
    </source>
</evidence>
<evidence type="ECO:0000313" key="2">
    <source>
        <dbReference type="EMBL" id="OIQ89818.1"/>
    </source>
</evidence>
<organism evidence="2">
    <name type="scientific">mine drainage metagenome</name>
    <dbReference type="NCBI Taxonomy" id="410659"/>
    <lineage>
        <taxon>unclassified sequences</taxon>
        <taxon>metagenomes</taxon>
        <taxon>ecological metagenomes</taxon>
    </lineage>
</organism>
<feature type="compositionally biased region" description="Low complexity" evidence="1">
    <location>
        <begin position="55"/>
        <end position="75"/>
    </location>
</feature>
<evidence type="ECO:0000256" key="1">
    <source>
        <dbReference type="SAM" id="MobiDB-lite"/>
    </source>
</evidence>
<sequence length="252" mass="26020">MLRSFVLLLILANLAFYAWSHGYLRAAGLGPHDVAEPQRLTQQIHPERLVIAAPDSGASAPASSPASGAASAASAPAPPPAASAAKPAASNAVSAAAGPKLCLQVGPYITAGPEVGAALRAAGLAPVEKQQALGPQWMVFMGPYPDTEALKSKLAELQRLELKEGSYGAVTDRPRYMPGISLGILPTQAAAQQQLKLMQAKGVKSAQVVPRNASMSAVVWVLDGLTPAQAATLRRLDPALLKDQKPQACKTG</sequence>
<comment type="caution">
    <text evidence="2">The sequence shown here is derived from an EMBL/GenBank/DDBJ whole genome shotgun (WGS) entry which is preliminary data.</text>
</comment>
<accession>A0A1J5R2X8</accession>
<protein>
    <recommendedName>
        <fullName evidence="3">SPOR domain-containing protein</fullName>
    </recommendedName>
</protein>
<reference evidence="2" key="1">
    <citation type="submission" date="2016-10" db="EMBL/GenBank/DDBJ databases">
        <title>Sequence of Gallionella enrichment culture.</title>
        <authorList>
            <person name="Poehlein A."/>
            <person name="Muehling M."/>
            <person name="Daniel R."/>
        </authorList>
    </citation>
    <scope>NUCLEOTIDE SEQUENCE</scope>
</reference>